<name>K1SZP5_9ZZZZ</name>
<keyword evidence="7" id="KW-0520">NAD</keyword>
<dbReference type="EMBL" id="AJWY01009126">
    <property type="protein sequence ID" value="EKC59275.1"/>
    <property type="molecule type" value="Genomic_DNA"/>
</dbReference>
<evidence type="ECO:0000256" key="6">
    <source>
        <dbReference type="ARBA" id="ARBA00022840"/>
    </source>
</evidence>
<comment type="caution">
    <text evidence="9">The sequence shown here is derived from an EMBL/GenBank/DDBJ whole genome shotgun (WGS) entry which is preliminary data.</text>
</comment>
<evidence type="ECO:0000256" key="4">
    <source>
        <dbReference type="ARBA" id="ARBA00022695"/>
    </source>
</evidence>
<evidence type="ECO:0000256" key="3">
    <source>
        <dbReference type="ARBA" id="ARBA00022679"/>
    </source>
</evidence>
<organism evidence="9">
    <name type="scientific">human gut metagenome</name>
    <dbReference type="NCBI Taxonomy" id="408170"/>
    <lineage>
        <taxon>unclassified sequences</taxon>
        <taxon>metagenomes</taxon>
        <taxon>organismal metagenomes</taxon>
    </lineage>
</organism>
<feature type="domain" description="Cytidyltransferase-like" evidence="8">
    <location>
        <begin position="3"/>
        <end position="158"/>
    </location>
</feature>
<dbReference type="GO" id="GO:0009435">
    <property type="term" value="P:NAD+ biosynthetic process"/>
    <property type="evidence" value="ECO:0007669"/>
    <property type="project" value="UniProtKB-UniPathway"/>
</dbReference>
<dbReference type="InterPro" id="IPR005248">
    <property type="entry name" value="NadD/NMNAT"/>
</dbReference>
<dbReference type="AlphaFoldDB" id="K1SZP5"/>
<dbReference type="InterPro" id="IPR004821">
    <property type="entry name" value="Cyt_trans-like"/>
</dbReference>
<dbReference type="NCBIfam" id="NF000840">
    <property type="entry name" value="PRK00071.1-3"/>
    <property type="match status" value="1"/>
</dbReference>
<dbReference type="GO" id="GO:0005524">
    <property type="term" value="F:ATP binding"/>
    <property type="evidence" value="ECO:0007669"/>
    <property type="project" value="UniProtKB-KW"/>
</dbReference>
<dbReference type="NCBIfam" id="TIGR00482">
    <property type="entry name" value="nicotinate (nicotinamide) nucleotide adenylyltransferase"/>
    <property type="match status" value="1"/>
</dbReference>
<keyword evidence="4 9" id="KW-0548">Nucleotidyltransferase</keyword>
<evidence type="ECO:0000256" key="5">
    <source>
        <dbReference type="ARBA" id="ARBA00022741"/>
    </source>
</evidence>
<dbReference type="Pfam" id="PF01467">
    <property type="entry name" value="CTP_transf_like"/>
    <property type="match status" value="1"/>
</dbReference>
<dbReference type="EC" id="2.7.7.-" evidence="9"/>
<keyword evidence="5" id="KW-0547">Nucleotide-binding</keyword>
<accession>K1SZP5</accession>
<dbReference type="UniPathway" id="UPA00253"/>
<sequence length="186" mass="21745">MLLAEHVLEMVGLDQVWLIPTGCSYLKRKEGITVLSAEDRYRMVNLAIADNDRFRCLDMEIRRPGNSYSYETMEQLQKEYPEDRFFFICGADCLYTIEYWKCADRLFAACTVLAAVRGDADIADMQEKIDALEKKFGAQIRLLPFRRIEISSSEIRERRRKGLSVRYLVPDAVRVYMEEKGLYLDE</sequence>
<evidence type="ECO:0000256" key="7">
    <source>
        <dbReference type="ARBA" id="ARBA00023027"/>
    </source>
</evidence>
<reference evidence="9" key="1">
    <citation type="journal article" date="2013" name="Environ. Microbiol.">
        <title>Microbiota from the distal guts of lean and obese adolescents exhibit partial functional redundancy besides clear differences in community structure.</title>
        <authorList>
            <person name="Ferrer M."/>
            <person name="Ruiz A."/>
            <person name="Lanza F."/>
            <person name="Haange S.B."/>
            <person name="Oberbach A."/>
            <person name="Till H."/>
            <person name="Bargiela R."/>
            <person name="Campoy C."/>
            <person name="Segura M.T."/>
            <person name="Richter M."/>
            <person name="von Bergen M."/>
            <person name="Seifert J."/>
            <person name="Suarez A."/>
        </authorList>
    </citation>
    <scope>NUCLEOTIDE SEQUENCE</scope>
</reference>
<protein>
    <submittedName>
        <fullName evidence="9">Putative nicotinate-nucleotide adenylyltransferase</fullName>
        <ecNumber evidence="9">2.7.7.-</ecNumber>
    </submittedName>
</protein>
<dbReference type="InterPro" id="IPR014729">
    <property type="entry name" value="Rossmann-like_a/b/a_fold"/>
</dbReference>
<gene>
    <name evidence="9" type="ORF">LEA_13446</name>
</gene>
<dbReference type="PANTHER" id="PTHR39321:SF3">
    <property type="entry name" value="PHOSPHOPANTETHEINE ADENYLYLTRANSFERASE"/>
    <property type="match status" value="1"/>
</dbReference>
<evidence type="ECO:0000259" key="8">
    <source>
        <dbReference type="Pfam" id="PF01467"/>
    </source>
</evidence>
<dbReference type="Gene3D" id="3.40.50.620">
    <property type="entry name" value="HUPs"/>
    <property type="match status" value="1"/>
</dbReference>
<keyword evidence="6" id="KW-0067">ATP-binding</keyword>
<comment type="pathway">
    <text evidence="1">Cofactor biosynthesis; NAD(+) biosynthesis.</text>
</comment>
<dbReference type="GO" id="GO:0070566">
    <property type="term" value="F:adenylyltransferase activity"/>
    <property type="evidence" value="ECO:0007669"/>
    <property type="project" value="UniProtKB-ARBA"/>
</dbReference>
<dbReference type="PANTHER" id="PTHR39321">
    <property type="entry name" value="NICOTINATE-NUCLEOTIDE ADENYLYLTRANSFERASE-RELATED"/>
    <property type="match status" value="1"/>
</dbReference>
<proteinExistence type="predicted"/>
<evidence type="ECO:0000256" key="1">
    <source>
        <dbReference type="ARBA" id="ARBA00004790"/>
    </source>
</evidence>
<dbReference type="SUPFAM" id="SSF52374">
    <property type="entry name" value="Nucleotidylyl transferase"/>
    <property type="match status" value="1"/>
</dbReference>
<keyword evidence="2" id="KW-0662">Pyridine nucleotide biosynthesis</keyword>
<keyword evidence="3 9" id="KW-0808">Transferase</keyword>
<evidence type="ECO:0000256" key="2">
    <source>
        <dbReference type="ARBA" id="ARBA00022642"/>
    </source>
</evidence>
<evidence type="ECO:0000313" key="9">
    <source>
        <dbReference type="EMBL" id="EKC59275.1"/>
    </source>
</evidence>
<dbReference type="CDD" id="cd02165">
    <property type="entry name" value="NMNAT"/>
    <property type="match status" value="1"/>
</dbReference>